<dbReference type="InterPro" id="IPR039794">
    <property type="entry name" value="Gtb1-like"/>
</dbReference>
<feature type="signal peptide" evidence="6">
    <location>
        <begin position="1"/>
        <end position="21"/>
    </location>
</feature>
<evidence type="ECO:0000259" key="7">
    <source>
        <dbReference type="PROSITE" id="PS51914"/>
    </source>
</evidence>
<evidence type="ECO:0000256" key="3">
    <source>
        <dbReference type="ARBA" id="ARBA00022824"/>
    </source>
</evidence>
<protein>
    <recommendedName>
        <fullName evidence="1">Glucosidase 2 subunit beta</fullName>
    </recommendedName>
</protein>
<evidence type="ECO:0000256" key="5">
    <source>
        <dbReference type="SAM" id="MobiDB-lite"/>
    </source>
</evidence>
<dbReference type="PROSITE" id="PS51914">
    <property type="entry name" value="MRH"/>
    <property type="match status" value="1"/>
</dbReference>
<dbReference type="PANTHER" id="PTHR12630">
    <property type="entry name" value="N-LINKED OLIGOSACCHARIDE PROCESSING"/>
    <property type="match status" value="1"/>
</dbReference>
<feature type="chain" id="PRO_5043329827" description="Glucosidase 2 subunit beta" evidence="6">
    <location>
        <begin position="22"/>
        <end position="703"/>
    </location>
</feature>
<dbReference type="SUPFAM" id="SSF50911">
    <property type="entry name" value="Mannose 6-phosphate receptor domain"/>
    <property type="match status" value="1"/>
</dbReference>
<dbReference type="InterPro" id="IPR036607">
    <property type="entry name" value="PRKCSH"/>
</dbReference>
<feature type="compositionally biased region" description="Acidic residues" evidence="5">
    <location>
        <begin position="445"/>
        <end position="473"/>
    </location>
</feature>
<keyword evidence="4" id="KW-1015">Disulfide bond</keyword>
<keyword evidence="3" id="KW-0256">Endoplasmic reticulum</keyword>
<evidence type="ECO:0000313" key="8">
    <source>
        <dbReference type="EMBL" id="KAL0418075.1"/>
    </source>
</evidence>
<dbReference type="Gene3D" id="4.10.400.10">
    <property type="entry name" value="Low-density Lipoprotein Receptor"/>
    <property type="match status" value="1"/>
</dbReference>
<proteinExistence type="predicted"/>
<dbReference type="EMBL" id="JACGWJ010000005">
    <property type="protein sequence ID" value="KAL0418075.1"/>
    <property type="molecule type" value="Genomic_DNA"/>
</dbReference>
<dbReference type="AlphaFoldDB" id="A0AAW2UL43"/>
<dbReference type="InterPro" id="IPR028146">
    <property type="entry name" value="PRKCSH_N"/>
</dbReference>
<evidence type="ECO:0000256" key="2">
    <source>
        <dbReference type="ARBA" id="ARBA00022729"/>
    </source>
</evidence>
<feature type="region of interest" description="Disordered" evidence="5">
    <location>
        <begin position="361"/>
        <end position="501"/>
    </location>
</feature>
<feature type="compositionally biased region" description="Basic and acidic residues" evidence="5">
    <location>
        <begin position="397"/>
        <end position="413"/>
    </location>
</feature>
<comment type="caution">
    <text evidence="8">The sequence shown here is derived from an EMBL/GenBank/DDBJ whole genome shotgun (WGS) entry which is preliminary data.</text>
</comment>
<dbReference type="GO" id="GO:0006491">
    <property type="term" value="P:N-glycan processing"/>
    <property type="evidence" value="ECO:0007669"/>
    <property type="project" value="TreeGrafter"/>
</dbReference>
<reference evidence="8" key="1">
    <citation type="submission" date="2020-06" db="EMBL/GenBank/DDBJ databases">
        <authorList>
            <person name="Li T."/>
            <person name="Hu X."/>
            <person name="Zhang T."/>
            <person name="Song X."/>
            <person name="Zhang H."/>
            <person name="Dai N."/>
            <person name="Sheng W."/>
            <person name="Hou X."/>
            <person name="Wei L."/>
        </authorList>
    </citation>
    <scope>NUCLEOTIDE SEQUENCE</scope>
    <source>
        <strain evidence="8">G02</strain>
        <tissue evidence="8">Leaf</tissue>
    </source>
</reference>
<sequence>MNNIRLLTVLLFGCIIVLIDGINRSAASPFIKDSFFGISPEDEDYYKGLLSSSSAVKCKDGTKFNKSQLNDDFCDCPDGSDEPGTSACPNGKFYCKNAGHIPVLLYSSRVNDGICDCCDGSDEYDSKTKCSNTCWEAGKAAREKLRKKIATYQEGVIIRRQEIERAKLAIVKEEGELSKLKDEEKILKGLVEKLKETYATNNLSKFDCFLCFVFLQESKEQIEKAEEKERQQKEKEEKERREAEEAEKGKEMKSDDIEPMKDDIHDSIGPVDEQPPQNYSHDLSVKMNEHDTEANPCKMHFYRVKLVTMFIVLAKAGYDYPMDLPCSANYFSDWDEDSMEHHDKSINEPELRDHSVEDRLSDKEVEGVNEDSLQNAEQLGEASTVDAKTGLDTGDQDENKAEDTESLSREELGRLVASRWTGEKTEQPKEDIDASPSKDHTIPDETPDGTNYEDDNGYDTEDDEHTYDDDVDDSESKVDDFGGEDHYDSSSSTKPESDDESDFLEITGASSSSWLKKIQKTVKSIFEAVNLFQTPVNISDAAHVRKEYDESSAKLSKIQSRISKLTKKLKQDFGPEKEFYSFYGQCFEGKENKYVYKVCPFEKATQEEGYSTTRLGSWEKFEDSYRTMQFLNGDKCWNGPDRSLKVRLRCGLKNEITDVDEPSRCEYVALLSTPALCLESKLKELQDKLDALNKVQPQGHDEL</sequence>
<feature type="region of interest" description="Disordered" evidence="5">
    <location>
        <begin position="225"/>
        <end position="259"/>
    </location>
</feature>
<dbReference type="PANTHER" id="PTHR12630:SF1">
    <property type="entry name" value="GLUCOSIDASE 2 SUBUNIT BETA"/>
    <property type="match status" value="1"/>
</dbReference>
<organism evidence="8">
    <name type="scientific">Sesamum radiatum</name>
    <name type="common">Black benniseed</name>
    <dbReference type="NCBI Taxonomy" id="300843"/>
    <lineage>
        <taxon>Eukaryota</taxon>
        <taxon>Viridiplantae</taxon>
        <taxon>Streptophyta</taxon>
        <taxon>Embryophyta</taxon>
        <taxon>Tracheophyta</taxon>
        <taxon>Spermatophyta</taxon>
        <taxon>Magnoliopsida</taxon>
        <taxon>eudicotyledons</taxon>
        <taxon>Gunneridae</taxon>
        <taxon>Pentapetalae</taxon>
        <taxon>asterids</taxon>
        <taxon>lamiids</taxon>
        <taxon>Lamiales</taxon>
        <taxon>Pedaliaceae</taxon>
        <taxon>Sesamum</taxon>
    </lineage>
</organism>
<dbReference type="InterPro" id="IPR009011">
    <property type="entry name" value="Man6P_isomerase_rcpt-bd_dom_sf"/>
</dbReference>
<dbReference type="GO" id="GO:0017177">
    <property type="term" value="C:glucosidase II complex"/>
    <property type="evidence" value="ECO:0007669"/>
    <property type="project" value="TreeGrafter"/>
</dbReference>
<dbReference type="InterPro" id="IPR036055">
    <property type="entry name" value="LDL_receptor-like_sf"/>
</dbReference>
<gene>
    <name evidence="8" type="ORF">Sradi_1221000</name>
</gene>
<dbReference type="Pfam" id="PF12999">
    <property type="entry name" value="PRKCSH-like"/>
    <property type="match status" value="1"/>
</dbReference>
<dbReference type="Pfam" id="PF13015">
    <property type="entry name" value="PRKCSH_1"/>
    <property type="match status" value="1"/>
</dbReference>
<evidence type="ECO:0000256" key="6">
    <source>
        <dbReference type="SAM" id="SignalP"/>
    </source>
</evidence>
<accession>A0AAW2UL43</accession>
<feature type="compositionally biased region" description="Basic and acidic residues" evidence="5">
    <location>
        <begin position="421"/>
        <end position="443"/>
    </location>
</feature>
<dbReference type="Gene3D" id="2.70.130.10">
    <property type="entry name" value="Mannose-6-phosphate receptor binding domain"/>
    <property type="match status" value="1"/>
</dbReference>
<evidence type="ECO:0000256" key="1">
    <source>
        <dbReference type="ARBA" id="ARBA00022387"/>
    </source>
</evidence>
<reference evidence="8" key="2">
    <citation type="journal article" date="2024" name="Plant">
        <title>Genomic evolution and insights into agronomic trait innovations of Sesamum species.</title>
        <authorList>
            <person name="Miao H."/>
            <person name="Wang L."/>
            <person name="Qu L."/>
            <person name="Liu H."/>
            <person name="Sun Y."/>
            <person name="Le M."/>
            <person name="Wang Q."/>
            <person name="Wei S."/>
            <person name="Zheng Y."/>
            <person name="Lin W."/>
            <person name="Duan Y."/>
            <person name="Cao H."/>
            <person name="Xiong S."/>
            <person name="Wang X."/>
            <person name="Wei L."/>
            <person name="Li C."/>
            <person name="Ma Q."/>
            <person name="Ju M."/>
            <person name="Zhao R."/>
            <person name="Li G."/>
            <person name="Mu C."/>
            <person name="Tian Q."/>
            <person name="Mei H."/>
            <person name="Zhang T."/>
            <person name="Gao T."/>
            <person name="Zhang H."/>
        </authorList>
    </citation>
    <scope>NUCLEOTIDE SEQUENCE</scope>
    <source>
        <strain evidence="8">G02</strain>
    </source>
</reference>
<evidence type="ECO:0000256" key="4">
    <source>
        <dbReference type="ARBA" id="ARBA00023157"/>
    </source>
</evidence>
<feature type="compositionally biased region" description="Basic and acidic residues" evidence="5">
    <location>
        <begin position="474"/>
        <end position="488"/>
    </location>
</feature>
<keyword evidence="2 6" id="KW-0732">Signal</keyword>
<feature type="domain" description="MRH" evidence="7">
    <location>
        <begin position="584"/>
        <end position="679"/>
    </location>
</feature>
<dbReference type="InterPro" id="IPR044865">
    <property type="entry name" value="MRH_dom"/>
</dbReference>
<name>A0AAW2UL43_SESRA</name>